<reference evidence="9 10" key="1">
    <citation type="submission" date="2018-11" db="EMBL/GenBank/DDBJ databases">
        <title>Genomic Encyclopedia of Type Strains, Phase IV (KMG-IV): sequencing the most valuable type-strain genomes for metagenomic binning, comparative biology and taxonomic classification.</title>
        <authorList>
            <person name="Goeker M."/>
        </authorList>
    </citation>
    <scope>NUCLEOTIDE SEQUENCE [LARGE SCALE GENOMIC DNA]</scope>
    <source>
        <strain evidence="9 10">DSM 22027</strain>
    </source>
</reference>
<evidence type="ECO:0000313" key="10">
    <source>
        <dbReference type="Proteomes" id="UP000276223"/>
    </source>
</evidence>
<keyword evidence="1 7" id="KW-0004">4Fe-4S</keyword>
<dbReference type="InterPro" id="IPR016041">
    <property type="entry name" value="Ac-CoA_synth_d_su_TIM-brl"/>
</dbReference>
<dbReference type="GO" id="GO:0005506">
    <property type="term" value="F:iron ion binding"/>
    <property type="evidence" value="ECO:0007669"/>
    <property type="project" value="InterPro"/>
</dbReference>
<dbReference type="Pfam" id="PF03599">
    <property type="entry name" value="CdhD"/>
    <property type="match status" value="1"/>
</dbReference>
<feature type="binding site" evidence="6">
    <location>
        <begin position="373"/>
        <end position="376"/>
    </location>
    <ligand>
        <name>5-methoxybenzimidazolylcob(I)amide</name>
        <dbReference type="ChEBI" id="CHEBI:157765"/>
    </ligand>
</feature>
<dbReference type="GO" id="GO:0046356">
    <property type="term" value="P:acetyl-CoA catabolic process"/>
    <property type="evidence" value="ECO:0007669"/>
    <property type="project" value="InterPro"/>
</dbReference>
<dbReference type="InterPro" id="IPR011005">
    <property type="entry name" value="Dihydropteroate_synth-like_sf"/>
</dbReference>
<comment type="caution">
    <text evidence="9">The sequence shown here is derived from an EMBL/GenBank/DDBJ whole genome shotgun (WGS) entry which is preliminary data.</text>
</comment>
<keyword evidence="4 7" id="KW-0411">Iron-sulfur</keyword>
<feature type="binding site" evidence="7">
    <location>
        <position position="20"/>
    </location>
    <ligand>
        <name>[4Fe-4S] cluster</name>
        <dbReference type="ChEBI" id="CHEBI:49883"/>
    </ligand>
</feature>
<dbReference type="GO" id="GO:0051539">
    <property type="term" value="F:4 iron, 4 sulfur cluster binding"/>
    <property type="evidence" value="ECO:0007669"/>
    <property type="project" value="UniProtKB-KW"/>
</dbReference>
<dbReference type="InterPro" id="IPR016218">
    <property type="entry name" value="AcylCoA_decarb/synth_gsu"/>
</dbReference>
<dbReference type="Gene3D" id="3.40.50.11600">
    <property type="match status" value="1"/>
</dbReference>
<dbReference type="Gene3D" id="3.20.20.20">
    <property type="entry name" value="Dihydropteroate synthase-like"/>
    <property type="match status" value="1"/>
</dbReference>
<keyword evidence="3 7" id="KW-0408">Iron</keyword>
<dbReference type="Pfam" id="PF04060">
    <property type="entry name" value="FeS"/>
    <property type="match status" value="1"/>
</dbReference>
<feature type="binding site" evidence="6">
    <location>
        <position position="343"/>
    </location>
    <ligand>
        <name>5-methoxybenzimidazolylcob(I)amide</name>
        <dbReference type="ChEBI" id="CHEBI:157765"/>
    </ligand>
</feature>
<protein>
    <submittedName>
        <fullName evidence="9">CO-methylating acetyl-CoA synthase corrinoid iron-sulfur protein large subunit</fullName>
    </submittedName>
</protein>
<dbReference type="SUPFAM" id="SSF51717">
    <property type="entry name" value="Dihydropteroate synthetase-like"/>
    <property type="match status" value="1"/>
</dbReference>
<dbReference type="Proteomes" id="UP000276223">
    <property type="component" value="Unassembled WGS sequence"/>
</dbReference>
<dbReference type="InterPro" id="IPR007202">
    <property type="entry name" value="4Fe-4S_dom"/>
</dbReference>
<dbReference type="PIRSF" id="PIRSF000376">
    <property type="entry name" value="AcCoA_decarb_gamma"/>
    <property type="match status" value="1"/>
</dbReference>
<evidence type="ECO:0000256" key="6">
    <source>
        <dbReference type="PIRSR" id="PIRSR000376-1"/>
    </source>
</evidence>
<dbReference type="InterPro" id="IPR051069">
    <property type="entry name" value="ACDS_complex_subunit"/>
</dbReference>
<dbReference type="OrthoDB" id="140437at2"/>
<dbReference type="NCBIfam" id="NF003195">
    <property type="entry name" value="PRK04165.1"/>
    <property type="match status" value="1"/>
</dbReference>
<evidence type="ECO:0000256" key="1">
    <source>
        <dbReference type="ARBA" id="ARBA00022485"/>
    </source>
</evidence>
<dbReference type="PROSITE" id="PS51656">
    <property type="entry name" value="4FE4S"/>
    <property type="match status" value="1"/>
</dbReference>
<dbReference type="PANTHER" id="PTHR36214">
    <property type="match status" value="1"/>
</dbReference>
<accession>A0A3N1UDM5</accession>
<keyword evidence="5" id="KW-0170">Cobalt</keyword>
<sequence>MGLTGIEIFKLLPKTNCGDCGVPTCLAFAMNLAAGKAELDACPHVSEAAKEKLAADSAPPVRPLTVGTGEYAVKVGGETVLFRHEKTFVNPPGLATLVTTAEDAASVDGKMARFKACQFERVGLNLRPEMFAVQDATGDAGALTALAKKIADGTGAALILISDKPDVLKAAAAELKDKKPLLYAATADTADELGAVAKETACPLAVKGDGTLDSVIAVTEKLAAMGLKDIVIDTGTRDLKKAFEEQIQIRRAAIKNRFRPLGYPTIIFANEMADDLLNEAIVAATFVAKYAAFIVMSDVKPEVHFPLLLERLNIYTDPQRPMTAEQGIYPINNPDENSPVLVTCNFSLTYFIVSGEIEASRVPSWLLVQDTEGLSVMTAWAAGKFNGETVGTFVQKCGIMDKVKHKSIVIPGYAAAISGELEEEIPGWNVVVGPREASHISKFLKEFKPQ</sequence>
<keyword evidence="10" id="KW-1185">Reference proteome</keyword>
<evidence type="ECO:0000313" key="9">
    <source>
        <dbReference type="EMBL" id="ROQ89515.1"/>
    </source>
</evidence>
<evidence type="ECO:0000256" key="5">
    <source>
        <dbReference type="ARBA" id="ARBA00023285"/>
    </source>
</evidence>
<proteinExistence type="predicted"/>
<dbReference type="EMBL" id="RJVA01000017">
    <property type="protein sequence ID" value="ROQ89515.1"/>
    <property type="molecule type" value="Genomic_DNA"/>
</dbReference>
<name>A0A3N1UDM5_9BACT</name>
<dbReference type="RefSeq" id="WP_123291500.1">
    <property type="nucleotide sequence ID" value="NZ_RJVA01000017.1"/>
</dbReference>
<keyword evidence="2 7" id="KW-0479">Metal-binding</keyword>
<feature type="binding site" evidence="6">
    <location>
        <position position="437"/>
    </location>
    <ligand>
        <name>5-methoxybenzimidazolylcob(I)amide</name>
        <dbReference type="ChEBI" id="CHEBI:157765"/>
    </ligand>
</feature>
<organism evidence="9 10">
    <name type="scientific">Desulfosoma caldarium</name>
    <dbReference type="NCBI Taxonomy" id="610254"/>
    <lineage>
        <taxon>Bacteria</taxon>
        <taxon>Pseudomonadati</taxon>
        <taxon>Thermodesulfobacteriota</taxon>
        <taxon>Syntrophobacteria</taxon>
        <taxon>Syntrophobacterales</taxon>
        <taxon>Syntrophobacteraceae</taxon>
        <taxon>Desulfosoma</taxon>
    </lineage>
</organism>
<gene>
    <name evidence="9" type="ORF">EDC27_3051</name>
</gene>
<feature type="binding site" evidence="7">
    <location>
        <position position="25"/>
    </location>
    <ligand>
        <name>[4Fe-4S] cluster</name>
        <dbReference type="ChEBI" id="CHEBI:49883"/>
    </ligand>
</feature>
<evidence type="ECO:0000256" key="3">
    <source>
        <dbReference type="ARBA" id="ARBA00023004"/>
    </source>
</evidence>
<dbReference type="AlphaFoldDB" id="A0A3N1UDM5"/>
<feature type="binding site" evidence="6">
    <location>
        <position position="349"/>
    </location>
    <ligand>
        <name>5-methoxybenzimidazolylcob(I)amide</name>
        <dbReference type="ChEBI" id="CHEBI:157765"/>
    </ligand>
</feature>
<feature type="binding site" evidence="7">
    <location>
        <position position="42"/>
    </location>
    <ligand>
        <name>[4Fe-4S] cluster</name>
        <dbReference type="ChEBI" id="CHEBI:49883"/>
    </ligand>
</feature>
<dbReference type="GO" id="GO:0008168">
    <property type="term" value="F:methyltransferase activity"/>
    <property type="evidence" value="ECO:0007669"/>
    <property type="project" value="InterPro"/>
</dbReference>
<feature type="binding site" evidence="7">
    <location>
        <position position="17"/>
    </location>
    <ligand>
        <name>[4Fe-4S] cluster</name>
        <dbReference type="ChEBI" id="CHEBI:49883"/>
    </ligand>
</feature>
<dbReference type="PANTHER" id="PTHR36214:SF3">
    <property type="entry name" value="ACETYL-COA DECARBONYLASE_SYNTHASE COMPLEX SUBUNIT GAMMA"/>
    <property type="match status" value="1"/>
</dbReference>
<evidence type="ECO:0000256" key="4">
    <source>
        <dbReference type="ARBA" id="ARBA00023014"/>
    </source>
</evidence>
<evidence type="ECO:0000259" key="8">
    <source>
        <dbReference type="PROSITE" id="PS51656"/>
    </source>
</evidence>
<evidence type="ECO:0000256" key="2">
    <source>
        <dbReference type="ARBA" id="ARBA00022723"/>
    </source>
</evidence>
<feature type="domain" description="4Fe-4S" evidence="8">
    <location>
        <begin position="1"/>
        <end position="59"/>
    </location>
</feature>
<evidence type="ECO:0000256" key="7">
    <source>
        <dbReference type="PIRSR" id="PIRSR000376-2"/>
    </source>
</evidence>